<dbReference type="SUPFAM" id="SSF48726">
    <property type="entry name" value="Immunoglobulin"/>
    <property type="match status" value="2"/>
</dbReference>
<feature type="domain" description="Ig-like" evidence="9">
    <location>
        <begin position="127"/>
        <end position="246"/>
    </location>
</feature>
<feature type="transmembrane region" description="Helical" evidence="7">
    <location>
        <begin position="279"/>
        <end position="300"/>
    </location>
</feature>
<organism evidence="10 11">
    <name type="scientific">Anabas testudineus</name>
    <name type="common">Climbing perch</name>
    <name type="synonym">Anthias testudineus</name>
    <dbReference type="NCBI Taxonomy" id="64144"/>
    <lineage>
        <taxon>Eukaryota</taxon>
        <taxon>Metazoa</taxon>
        <taxon>Chordata</taxon>
        <taxon>Craniata</taxon>
        <taxon>Vertebrata</taxon>
        <taxon>Euteleostomi</taxon>
        <taxon>Actinopterygii</taxon>
        <taxon>Neopterygii</taxon>
        <taxon>Teleostei</taxon>
        <taxon>Neoteleostei</taxon>
        <taxon>Acanthomorphata</taxon>
        <taxon>Anabantaria</taxon>
        <taxon>Anabantiformes</taxon>
        <taxon>Anabantoidei</taxon>
        <taxon>Anabantidae</taxon>
        <taxon>Anabas</taxon>
    </lineage>
</organism>
<dbReference type="InterPro" id="IPR050504">
    <property type="entry name" value="IgSF_BTN/MOG"/>
</dbReference>
<dbReference type="Proteomes" id="UP000265040">
    <property type="component" value="Chromosome 18"/>
</dbReference>
<dbReference type="GeneTree" id="ENSGT01050000244843"/>
<feature type="domain" description="Ig-like" evidence="9">
    <location>
        <begin position="8"/>
        <end position="124"/>
    </location>
</feature>
<keyword evidence="3 7" id="KW-0472">Membrane</keyword>
<evidence type="ECO:0000256" key="6">
    <source>
        <dbReference type="ARBA" id="ARBA00023319"/>
    </source>
</evidence>
<protein>
    <recommendedName>
        <fullName evidence="9">Ig-like domain-containing protein</fullName>
    </recommendedName>
</protein>
<dbReference type="SMART" id="SM00406">
    <property type="entry name" value="IGv"/>
    <property type="match status" value="2"/>
</dbReference>
<dbReference type="GO" id="GO:1903037">
    <property type="term" value="P:regulation of leukocyte cell-cell adhesion"/>
    <property type="evidence" value="ECO:0007669"/>
    <property type="project" value="UniProtKB-ARBA"/>
</dbReference>
<keyword evidence="7" id="KW-1133">Transmembrane helix</keyword>
<dbReference type="InterPro" id="IPR007110">
    <property type="entry name" value="Ig-like_dom"/>
</dbReference>
<dbReference type="GO" id="GO:0050852">
    <property type="term" value="P:T cell receptor signaling pathway"/>
    <property type="evidence" value="ECO:0007669"/>
    <property type="project" value="TreeGrafter"/>
</dbReference>
<accession>A0A7N6ASM0</accession>
<evidence type="ECO:0000256" key="5">
    <source>
        <dbReference type="ARBA" id="ARBA00023180"/>
    </source>
</evidence>
<dbReference type="SMART" id="SM00409">
    <property type="entry name" value="IG"/>
    <property type="match status" value="2"/>
</dbReference>
<dbReference type="InterPro" id="IPR003599">
    <property type="entry name" value="Ig_sub"/>
</dbReference>
<evidence type="ECO:0000256" key="2">
    <source>
        <dbReference type="ARBA" id="ARBA00022729"/>
    </source>
</evidence>
<dbReference type="InterPro" id="IPR036179">
    <property type="entry name" value="Ig-like_dom_sf"/>
</dbReference>
<evidence type="ECO:0000256" key="3">
    <source>
        <dbReference type="ARBA" id="ARBA00023136"/>
    </source>
</evidence>
<evidence type="ECO:0000256" key="1">
    <source>
        <dbReference type="ARBA" id="ARBA00004370"/>
    </source>
</evidence>
<keyword evidence="5" id="KW-0325">Glycoprotein</keyword>
<dbReference type="Pfam" id="PF07686">
    <property type="entry name" value="V-set"/>
    <property type="match status" value="2"/>
</dbReference>
<dbReference type="SMART" id="SM00408">
    <property type="entry name" value="IGc2"/>
    <property type="match status" value="2"/>
</dbReference>
<proteinExistence type="predicted"/>
<keyword evidence="2 8" id="KW-0732">Signal</keyword>
<dbReference type="Ensembl" id="ENSATET00000071416.2">
    <property type="protein sequence ID" value="ENSATEP00000052571.2"/>
    <property type="gene ID" value="ENSATEG00000013719.3"/>
</dbReference>
<keyword evidence="11" id="KW-1185">Reference proteome</keyword>
<dbReference type="PANTHER" id="PTHR24100">
    <property type="entry name" value="BUTYROPHILIN"/>
    <property type="match status" value="1"/>
</dbReference>
<evidence type="ECO:0000313" key="10">
    <source>
        <dbReference type="Ensembl" id="ENSATEP00000052571.2"/>
    </source>
</evidence>
<dbReference type="InterPro" id="IPR003598">
    <property type="entry name" value="Ig_sub2"/>
</dbReference>
<feature type="chain" id="PRO_5043927149" description="Ig-like domain-containing protein" evidence="8">
    <location>
        <begin position="26"/>
        <end position="311"/>
    </location>
</feature>
<keyword evidence="6" id="KW-0393">Immunoglobulin domain</keyword>
<dbReference type="GO" id="GO:0009897">
    <property type="term" value="C:external side of plasma membrane"/>
    <property type="evidence" value="ECO:0007669"/>
    <property type="project" value="TreeGrafter"/>
</dbReference>
<sequence>MVQVFICPTTVTLMLLLSTLPVTLTGDSTLICSTEKITVSLGVDVVLPCRLQPATDAKSMRIEWTRPDLHPQDVHVHQDGRLLFESQNPSYNFRTRLFVDQLINGNVSLKLFNVTLSDTGQYKCYLPSIHQEAVIELSVVKSNVTGSHEPVQAVVGEDVILSCHLEPPFNVTTFTVDWTFNGDLTVHVYRSQRDDPDALHEKFKHRTSLFLDELHNGNISLKLTNVSETDEGNYTCFVPRLESQVKTGMVTLIVDPVKKKDKKIEQPDPTDSTRHGPGAVAVIVSLCLLGLCLAAGFIWCKHQSLNVLTFK</sequence>
<evidence type="ECO:0000259" key="9">
    <source>
        <dbReference type="PROSITE" id="PS50835"/>
    </source>
</evidence>
<reference evidence="10" key="3">
    <citation type="submission" date="2025-09" db="UniProtKB">
        <authorList>
            <consortium name="Ensembl"/>
        </authorList>
    </citation>
    <scope>IDENTIFICATION</scope>
</reference>
<dbReference type="GO" id="GO:0001817">
    <property type="term" value="P:regulation of cytokine production"/>
    <property type="evidence" value="ECO:0007669"/>
    <property type="project" value="TreeGrafter"/>
</dbReference>
<dbReference type="GO" id="GO:0050863">
    <property type="term" value="P:regulation of T cell activation"/>
    <property type="evidence" value="ECO:0007669"/>
    <property type="project" value="UniProtKB-ARBA"/>
</dbReference>
<evidence type="ECO:0000313" key="11">
    <source>
        <dbReference type="Proteomes" id="UP000265040"/>
    </source>
</evidence>
<keyword evidence="4" id="KW-1015">Disulfide bond</keyword>
<dbReference type="FunFam" id="2.60.40.10:FF:000142">
    <property type="entry name" value="V-set domain-containing T-cell activation inhibitor 1"/>
    <property type="match status" value="2"/>
</dbReference>
<comment type="subcellular location">
    <subcellularLocation>
        <location evidence="1">Membrane</location>
    </subcellularLocation>
</comment>
<name>A0A7N6ASM0_ANATE</name>
<dbReference type="Gene3D" id="2.60.40.10">
    <property type="entry name" value="Immunoglobulins"/>
    <property type="match status" value="2"/>
</dbReference>
<dbReference type="GO" id="GO:0005102">
    <property type="term" value="F:signaling receptor binding"/>
    <property type="evidence" value="ECO:0007669"/>
    <property type="project" value="TreeGrafter"/>
</dbReference>
<evidence type="ECO:0000256" key="7">
    <source>
        <dbReference type="SAM" id="Phobius"/>
    </source>
</evidence>
<feature type="signal peptide" evidence="8">
    <location>
        <begin position="1"/>
        <end position="25"/>
    </location>
</feature>
<dbReference type="PROSITE" id="PS50835">
    <property type="entry name" value="IG_LIKE"/>
    <property type="match status" value="2"/>
</dbReference>
<evidence type="ECO:0000256" key="8">
    <source>
        <dbReference type="SAM" id="SignalP"/>
    </source>
</evidence>
<reference evidence="10" key="1">
    <citation type="submission" date="2021-04" db="EMBL/GenBank/DDBJ databases">
        <authorList>
            <consortium name="Wellcome Sanger Institute Data Sharing"/>
        </authorList>
    </citation>
    <scope>NUCLEOTIDE SEQUENCE [LARGE SCALE GENOMIC DNA]</scope>
</reference>
<dbReference type="InterPro" id="IPR013783">
    <property type="entry name" value="Ig-like_fold"/>
</dbReference>
<evidence type="ECO:0000256" key="4">
    <source>
        <dbReference type="ARBA" id="ARBA00023157"/>
    </source>
</evidence>
<dbReference type="AlphaFoldDB" id="A0A7N6ASM0"/>
<reference evidence="10" key="2">
    <citation type="submission" date="2025-08" db="UniProtKB">
        <authorList>
            <consortium name="Ensembl"/>
        </authorList>
    </citation>
    <scope>IDENTIFICATION</scope>
</reference>
<dbReference type="InterPro" id="IPR013106">
    <property type="entry name" value="Ig_V-set"/>
</dbReference>
<keyword evidence="7" id="KW-0812">Transmembrane</keyword>